<evidence type="ECO:0000256" key="1">
    <source>
        <dbReference type="SAM" id="Phobius"/>
    </source>
</evidence>
<gene>
    <name evidence="2" type="ORF">BFF78_19875</name>
</gene>
<feature type="transmembrane region" description="Helical" evidence="1">
    <location>
        <begin position="165"/>
        <end position="183"/>
    </location>
</feature>
<feature type="transmembrane region" description="Helical" evidence="1">
    <location>
        <begin position="195"/>
        <end position="214"/>
    </location>
</feature>
<accession>A0A1D7YC22</accession>
<reference evidence="3" key="1">
    <citation type="submission" date="2016-09" db="EMBL/GenBank/DDBJ databases">
        <title>Streptomyces puniciscabiei strain:TW1S1 Genome sequencing and assembly.</title>
        <authorList>
            <person name="Kim M.-K."/>
            <person name="Kim S.B."/>
        </authorList>
    </citation>
    <scope>NUCLEOTIDE SEQUENCE [LARGE SCALE GENOMIC DNA]</scope>
    <source>
        <strain evidence="3">TW1S1</strain>
    </source>
</reference>
<proteinExistence type="predicted"/>
<dbReference type="KEGG" id="spun:BFF78_19875"/>
<protein>
    <submittedName>
        <fullName evidence="2">Uncharacterized protein</fullName>
    </submittedName>
</protein>
<sequence length="342" mass="37050">MNSRFGQLSVCALLLMCAGVAAWFVPAVTVGERAWHAARPCASGARGNDCLRTLPAVIERTDPHSPKQGGRLYFADGRPLSRLWVSYDAAEAFEAGDRVELTLWRGQVMKVSGKHYVWHEHVTTGGSMAVVSAGCVLAAGWPAARLLLRVRGRRRPADEVPPSPLPFLAPLLVTAGWLLPLCYRHPTSLFGSTEAIAWWAVGGVISLALCGWAWQATRVRMPEERAVVPAAGELTDSEDVFVPARFLEHTDYNPHHFGTHIVLGADGPAVTPHPGPGRFAAKAIPVERLTVRSVRRPRGEEGALVPHSWHIAELDDAGRPVRIAAAPDDLARILRALAPVMT</sequence>
<keyword evidence="1" id="KW-0812">Transmembrane</keyword>
<dbReference type="Proteomes" id="UP000094960">
    <property type="component" value="Chromosome"/>
</dbReference>
<organism evidence="2 3">
    <name type="scientific">Streptomyces fodineus</name>
    <dbReference type="NCBI Taxonomy" id="1904616"/>
    <lineage>
        <taxon>Bacteria</taxon>
        <taxon>Bacillati</taxon>
        <taxon>Actinomycetota</taxon>
        <taxon>Actinomycetes</taxon>
        <taxon>Kitasatosporales</taxon>
        <taxon>Streptomycetaceae</taxon>
        <taxon>Streptomyces</taxon>
    </lineage>
</organism>
<evidence type="ECO:0000313" key="2">
    <source>
        <dbReference type="EMBL" id="AOR33020.1"/>
    </source>
</evidence>
<keyword evidence="3" id="KW-1185">Reference proteome</keyword>
<keyword evidence="1" id="KW-1133">Transmembrane helix</keyword>
<dbReference type="EMBL" id="CP017248">
    <property type="protein sequence ID" value="AOR33020.1"/>
    <property type="molecule type" value="Genomic_DNA"/>
</dbReference>
<dbReference type="RefSeq" id="WP_069779601.1">
    <property type="nucleotide sequence ID" value="NZ_CP017248.1"/>
</dbReference>
<feature type="transmembrane region" description="Helical" evidence="1">
    <location>
        <begin position="125"/>
        <end position="144"/>
    </location>
</feature>
<evidence type="ECO:0000313" key="3">
    <source>
        <dbReference type="Proteomes" id="UP000094960"/>
    </source>
</evidence>
<dbReference type="AlphaFoldDB" id="A0A1D7YC22"/>
<keyword evidence="1" id="KW-0472">Membrane</keyword>
<name>A0A1D7YC22_9ACTN</name>